<dbReference type="Proteomes" id="UP001165065">
    <property type="component" value="Unassembled WGS sequence"/>
</dbReference>
<organism evidence="2 3">
    <name type="scientific">Triparma columacea</name>
    <dbReference type="NCBI Taxonomy" id="722753"/>
    <lineage>
        <taxon>Eukaryota</taxon>
        <taxon>Sar</taxon>
        <taxon>Stramenopiles</taxon>
        <taxon>Ochrophyta</taxon>
        <taxon>Bolidophyceae</taxon>
        <taxon>Parmales</taxon>
        <taxon>Triparmaceae</taxon>
        <taxon>Triparma</taxon>
    </lineage>
</organism>
<accession>A0A9W7GKY8</accession>
<name>A0A9W7GKY8_9STRA</name>
<keyword evidence="3" id="KW-1185">Reference proteome</keyword>
<proteinExistence type="predicted"/>
<gene>
    <name evidence="2" type="ORF">TrCOL_g8404</name>
</gene>
<comment type="caution">
    <text evidence="2">The sequence shown here is derived from an EMBL/GenBank/DDBJ whole genome shotgun (WGS) entry which is preliminary data.</text>
</comment>
<protein>
    <submittedName>
        <fullName evidence="2">Uncharacterized protein</fullName>
    </submittedName>
</protein>
<evidence type="ECO:0000313" key="2">
    <source>
        <dbReference type="EMBL" id="GMI47639.1"/>
    </source>
</evidence>
<dbReference type="OrthoDB" id="10663528at2759"/>
<reference evidence="3" key="1">
    <citation type="journal article" date="2023" name="Commun. Biol.">
        <title>Genome analysis of Parmales, the sister group of diatoms, reveals the evolutionary specialization of diatoms from phago-mixotrophs to photoautotrophs.</title>
        <authorList>
            <person name="Ban H."/>
            <person name="Sato S."/>
            <person name="Yoshikawa S."/>
            <person name="Yamada K."/>
            <person name="Nakamura Y."/>
            <person name="Ichinomiya M."/>
            <person name="Sato N."/>
            <person name="Blanc-Mathieu R."/>
            <person name="Endo H."/>
            <person name="Kuwata A."/>
            <person name="Ogata H."/>
        </authorList>
    </citation>
    <scope>NUCLEOTIDE SEQUENCE [LARGE SCALE GENOMIC DNA]</scope>
</reference>
<dbReference type="EMBL" id="BRYA01000352">
    <property type="protein sequence ID" value="GMI47639.1"/>
    <property type="molecule type" value="Genomic_DNA"/>
</dbReference>
<sequence>MSTKEPKHPIAFDQIPVYEEVRVRRKDRSFLSPSPPSPSPSAAKKKGQTEGLKYAMAEEDHDGGEGHSVWITLKVMQTDGSKRPALSIYEWLQQLIVEECALREAIGDRLPKGNRLLCQLGKEDGYDDAWTVFGDNQGGSMMGHWWTKPTLYAELIAERRGAELEARIAKVVLERVGGERGHLIAHLVKPFLVLPASESFPCKEVDLKEFCKERLGVHYYWSDKFGHDILKEYDCCLSNYGYTIAMTALYAVNFGFVHHEGVPGAGTWHPAGIVTYGEFGSEWHESWG</sequence>
<dbReference type="AlphaFoldDB" id="A0A9W7GKY8"/>
<evidence type="ECO:0000313" key="3">
    <source>
        <dbReference type="Proteomes" id="UP001165065"/>
    </source>
</evidence>
<evidence type="ECO:0000256" key="1">
    <source>
        <dbReference type="SAM" id="MobiDB-lite"/>
    </source>
</evidence>
<feature type="region of interest" description="Disordered" evidence="1">
    <location>
        <begin position="26"/>
        <end position="49"/>
    </location>
</feature>